<reference evidence="7 8" key="1">
    <citation type="submission" date="2016-02" db="EMBL/GenBank/DDBJ databases">
        <authorList>
            <person name="Wen L."/>
            <person name="He K."/>
            <person name="Yang H."/>
        </authorList>
    </citation>
    <scope>NUCLEOTIDE SEQUENCE [LARGE SCALE GENOMIC DNA]</scope>
    <source>
        <strain evidence="7 8">CV58</strain>
    </source>
</reference>
<evidence type="ECO:0000313" key="8">
    <source>
        <dbReference type="Proteomes" id="UP000072660"/>
    </source>
</evidence>
<gene>
    <name evidence="6 7" type="primary">rplW</name>
    <name evidence="7" type="ORF">AXE65_10505</name>
</gene>
<dbReference type="OrthoDB" id="9793353at2"/>
<dbReference type="FunFam" id="3.30.70.330:FF:000001">
    <property type="entry name" value="50S ribosomal protein L23"/>
    <property type="match status" value="1"/>
</dbReference>
<dbReference type="NCBIfam" id="NF004363">
    <property type="entry name" value="PRK05738.2-4"/>
    <property type="match status" value="1"/>
</dbReference>
<dbReference type="Pfam" id="PF00276">
    <property type="entry name" value="Ribosomal_L23"/>
    <property type="match status" value="1"/>
</dbReference>
<dbReference type="InterPro" id="IPR012678">
    <property type="entry name" value="Ribosomal_uL23/eL15/eS24_sf"/>
</dbReference>
<dbReference type="AlphaFoldDB" id="A0A139SWP3"/>
<dbReference type="HAMAP" id="MF_01369_B">
    <property type="entry name" value="Ribosomal_uL23_B"/>
    <property type="match status" value="1"/>
</dbReference>
<keyword evidence="3 6" id="KW-0694">RNA-binding</keyword>
<organism evidence="7 8">
    <name type="scientific">Ventosimonas gracilis</name>
    <dbReference type="NCBI Taxonomy" id="1680762"/>
    <lineage>
        <taxon>Bacteria</taxon>
        <taxon>Pseudomonadati</taxon>
        <taxon>Pseudomonadota</taxon>
        <taxon>Gammaproteobacteria</taxon>
        <taxon>Pseudomonadales</taxon>
        <taxon>Ventosimonadaceae</taxon>
        <taxon>Ventosimonas</taxon>
    </lineage>
</organism>
<dbReference type="RefSeq" id="WP_068387592.1">
    <property type="nucleotide sequence ID" value="NZ_LSZO01000047.1"/>
</dbReference>
<dbReference type="InterPro" id="IPR013025">
    <property type="entry name" value="Ribosomal_uL23-like"/>
</dbReference>
<evidence type="ECO:0000256" key="1">
    <source>
        <dbReference type="ARBA" id="ARBA00006700"/>
    </source>
</evidence>
<dbReference type="SUPFAM" id="SSF54189">
    <property type="entry name" value="Ribosomal proteins S24e, L23 and L15e"/>
    <property type="match status" value="1"/>
</dbReference>
<dbReference type="GO" id="GO:0005840">
    <property type="term" value="C:ribosome"/>
    <property type="evidence" value="ECO:0007669"/>
    <property type="project" value="UniProtKB-KW"/>
</dbReference>
<comment type="similarity">
    <text evidence="1 6">Belongs to the universal ribosomal protein uL23 family.</text>
</comment>
<proteinExistence type="inferred from homology"/>
<evidence type="ECO:0000256" key="2">
    <source>
        <dbReference type="ARBA" id="ARBA00022730"/>
    </source>
</evidence>
<accession>A0A139SWP3</accession>
<sequence length="99" mass="10757">MNQERLFQVLQGARVSDKAAGLAVAQQYIFHVAADASKLEIKKAVESLYEVKVANVNTLNVLGKSKRNAKGVQGKRADWKKAVVSLAEGHKLALLGELE</sequence>
<comment type="caution">
    <text evidence="7">The sequence shown here is derived from an EMBL/GenBank/DDBJ whole genome shotgun (WGS) entry which is preliminary data.</text>
</comment>
<dbReference type="NCBIfam" id="NF004359">
    <property type="entry name" value="PRK05738.1-3"/>
    <property type="match status" value="1"/>
</dbReference>
<keyword evidence="5 6" id="KW-0687">Ribonucleoprotein</keyword>
<keyword evidence="4 6" id="KW-0689">Ribosomal protein</keyword>
<dbReference type="PANTHER" id="PTHR12059:SF5">
    <property type="entry name" value="LARGE RIBOSOMAL SUBUNIT PROTEIN UL23M"/>
    <property type="match status" value="1"/>
</dbReference>
<evidence type="ECO:0000256" key="4">
    <source>
        <dbReference type="ARBA" id="ARBA00022980"/>
    </source>
</evidence>
<evidence type="ECO:0000313" key="7">
    <source>
        <dbReference type="EMBL" id="KXU39023.1"/>
    </source>
</evidence>
<evidence type="ECO:0000256" key="5">
    <source>
        <dbReference type="ARBA" id="ARBA00023274"/>
    </source>
</evidence>
<keyword evidence="8" id="KW-1185">Reference proteome</keyword>
<comment type="function">
    <text evidence="6">One of the early assembly proteins it binds 23S rRNA. One of the proteins that surrounds the polypeptide exit tunnel on the outside of the ribosome. Forms the main docking site for trigger factor binding to the ribosome.</text>
</comment>
<dbReference type="PANTHER" id="PTHR12059">
    <property type="entry name" value="RIBOSOMAL PROTEIN L23-RELATED"/>
    <property type="match status" value="1"/>
</dbReference>
<dbReference type="EMBL" id="LSZO01000047">
    <property type="protein sequence ID" value="KXU39023.1"/>
    <property type="molecule type" value="Genomic_DNA"/>
</dbReference>
<keyword evidence="2 6" id="KW-0699">rRNA-binding</keyword>
<dbReference type="InterPro" id="IPR012677">
    <property type="entry name" value="Nucleotide-bd_a/b_plait_sf"/>
</dbReference>
<dbReference type="GO" id="GO:0019843">
    <property type="term" value="F:rRNA binding"/>
    <property type="evidence" value="ECO:0007669"/>
    <property type="project" value="UniProtKB-UniRule"/>
</dbReference>
<name>A0A139SWP3_9GAMM</name>
<dbReference type="Proteomes" id="UP000072660">
    <property type="component" value="Unassembled WGS sequence"/>
</dbReference>
<dbReference type="GO" id="GO:1990904">
    <property type="term" value="C:ribonucleoprotein complex"/>
    <property type="evidence" value="ECO:0007669"/>
    <property type="project" value="UniProtKB-KW"/>
</dbReference>
<dbReference type="GO" id="GO:0006412">
    <property type="term" value="P:translation"/>
    <property type="evidence" value="ECO:0007669"/>
    <property type="project" value="UniProtKB-UniRule"/>
</dbReference>
<protein>
    <recommendedName>
        <fullName evidence="6">Large ribosomal subunit protein uL23</fullName>
    </recommendedName>
</protein>
<evidence type="ECO:0000256" key="6">
    <source>
        <dbReference type="HAMAP-Rule" id="MF_01369"/>
    </source>
</evidence>
<comment type="subunit">
    <text evidence="6">Part of the 50S ribosomal subunit. Contacts protein L29, and trigger factor when it is bound to the ribosome.</text>
</comment>
<dbReference type="Gene3D" id="3.30.70.330">
    <property type="match status" value="1"/>
</dbReference>
<evidence type="ECO:0000256" key="3">
    <source>
        <dbReference type="ARBA" id="ARBA00022884"/>
    </source>
</evidence>
<dbReference type="GO" id="GO:0003735">
    <property type="term" value="F:structural constituent of ribosome"/>
    <property type="evidence" value="ECO:0007669"/>
    <property type="project" value="InterPro"/>
</dbReference>